<dbReference type="InterPro" id="IPR000623">
    <property type="entry name" value="Shikimate_kinase/TSH1"/>
</dbReference>
<comment type="function">
    <text evidence="7">Catalyzes the specific phosphorylation of the 3-hydroxyl group of shikimic acid using ATP as a cosubstrate.</text>
</comment>
<dbReference type="SUPFAM" id="SSF52540">
    <property type="entry name" value="P-loop containing nucleoside triphosphate hydrolases"/>
    <property type="match status" value="1"/>
</dbReference>
<evidence type="ECO:0000256" key="1">
    <source>
        <dbReference type="ARBA" id="ARBA00022605"/>
    </source>
</evidence>
<feature type="binding site" evidence="7">
    <location>
        <position position="87"/>
    </location>
    <ligand>
        <name>substrate</name>
    </ligand>
</feature>
<keyword evidence="7" id="KW-0963">Cytoplasm</keyword>
<comment type="similarity">
    <text evidence="7">Belongs to the shikimate kinase family.</text>
</comment>
<evidence type="ECO:0000256" key="7">
    <source>
        <dbReference type="HAMAP-Rule" id="MF_00109"/>
    </source>
</evidence>
<dbReference type="RefSeq" id="WP_142902826.1">
    <property type="nucleotide sequence ID" value="NZ_ML660088.1"/>
</dbReference>
<keyword evidence="7" id="KW-0479">Metal-binding</keyword>
<keyword evidence="2 7" id="KW-0808">Transferase</keyword>
<dbReference type="OrthoDB" id="9800332at2"/>
<dbReference type="EC" id="2.7.1.71" evidence="7"/>
<feature type="binding site" evidence="7">
    <location>
        <position position="66"/>
    </location>
    <ligand>
        <name>substrate</name>
    </ligand>
</feature>
<keyword evidence="1 7" id="KW-0028">Amino-acid biosynthesis</keyword>
<keyword evidence="9" id="KW-1185">Reference proteome</keyword>
<evidence type="ECO:0000256" key="4">
    <source>
        <dbReference type="ARBA" id="ARBA00022777"/>
    </source>
</evidence>
<dbReference type="GO" id="GO:0008652">
    <property type="term" value="P:amino acid biosynthetic process"/>
    <property type="evidence" value="ECO:0007669"/>
    <property type="project" value="UniProtKB-KW"/>
</dbReference>
<dbReference type="GO" id="GO:0005829">
    <property type="term" value="C:cytosol"/>
    <property type="evidence" value="ECO:0007669"/>
    <property type="project" value="TreeGrafter"/>
</dbReference>
<accession>A0A545U574</accession>
<dbReference type="AlphaFoldDB" id="A0A545U574"/>
<feature type="binding site" evidence="7">
    <location>
        <begin position="20"/>
        <end position="25"/>
    </location>
    <ligand>
        <name>ATP</name>
        <dbReference type="ChEBI" id="CHEBI:30616"/>
    </ligand>
</feature>
<keyword evidence="7" id="KW-0460">Magnesium</keyword>
<dbReference type="Pfam" id="PF01202">
    <property type="entry name" value="SKI"/>
    <property type="match status" value="1"/>
</dbReference>
<name>A0A545U574_9GAMM</name>
<dbReference type="Gene3D" id="3.40.50.300">
    <property type="entry name" value="P-loop containing nucleotide triphosphate hydrolases"/>
    <property type="match status" value="1"/>
</dbReference>
<dbReference type="CDD" id="cd00464">
    <property type="entry name" value="SK"/>
    <property type="match status" value="1"/>
</dbReference>
<comment type="subcellular location">
    <subcellularLocation>
        <location evidence="7">Cytoplasm</location>
    </subcellularLocation>
</comment>
<dbReference type="InterPro" id="IPR027417">
    <property type="entry name" value="P-loop_NTPase"/>
</dbReference>
<comment type="caution">
    <text evidence="8">The sequence shown here is derived from an EMBL/GenBank/DDBJ whole genome shotgun (WGS) entry which is preliminary data.</text>
</comment>
<feature type="binding site" evidence="7">
    <location>
        <position position="24"/>
    </location>
    <ligand>
        <name>Mg(2+)</name>
        <dbReference type="ChEBI" id="CHEBI:18420"/>
    </ligand>
</feature>
<comment type="catalytic activity">
    <reaction evidence="7">
        <text>shikimate + ATP = 3-phosphoshikimate + ADP + H(+)</text>
        <dbReference type="Rhea" id="RHEA:13121"/>
        <dbReference type="ChEBI" id="CHEBI:15378"/>
        <dbReference type="ChEBI" id="CHEBI:30616"/>
        <dbReference type="ChEBI" id="CHEBI:36208"/>
        <dbReference type="ChEBI" id="CHEBI:145989"/>
        <dbReference type="ChEBI" id="CHEBI:456216"/>
        <dbReference type="EC" id="2.7.1.71"/>
    </reaction>
</comment>
<feature type="binding site" evidence="7">
    <location>
        <position position="130"/>
    </location>
    <ligand>
        <name>ATP</name>
        <dbReference type="ChEBI" id="CHEBI:30616"/>
    </ligand>
</feature>
<keyword evidence="6 7" id="KW-0057">Aromatic amino acid biosynthesis</keyword>
<feature type="binding site" evidence="7">
    <location>
        <position position="42"/>
    </location>
    <ligand>
        <name>substrate</name>
    </ligand>
</feature>
<dbReference type="PANTHER" id="PTHR21087">
    <property type="entry name" value="SHIKIMATE KINASE"/>
    <property type="match status" value="1"/>
</dbReference>
<reference evidence="8 9" key="1">
    <citation type="submission" date="2019-06" db="EMBL/GenBank/DDBJ databases">
        <title>Whole genome sequence for Cellvibrionaceae sp. R142.</title>
        <authorList>
            <person name="Wang G."/>
        </authorList>
    </citation>
    <scope>NUCLEOTIDE SEQUENCE [LARGE SCALE GENOMIC DNA]</scope>
    <source>
        <strain evidence="8 9">R142</strain>
    </source>
</reference>
<comment type="pathway">
    <text evidence="7">Metabolic intermediate biosynthesis; chorismate biosynthesis; chorismate from D-erythrose 4-phosphate and phosphoenolpyruvate: step 5/7.</text>
</comment>
<keyword evidence="4 7" id="KW-0418">Kinase</keyword>
<dbReference type="GO" id="GO:0005524">
    <property type="term" value="F:ATP binding"/>
    <property type="evidence" value="ECO:0007669"/>
    <property type="project" value="UniProtKB-UniRule"/>
</dbReference>
<sequence length="175" mass="19116">MAAKGAEKTAGSVVLIGMPGAGKSTIGVMLAKELAKDFVDTDVLIQVREGRTLQSIMDGADYLHLRQIEEAALLDAHLPAHVVATGGSAVYSDAGMQHLKQYGVAVFLDLPLADLQRRIHNYAERGIARRPGQTFEALFAERRTLYLQHADIVVDCHDKTPERIIGEIIRALARF</sequence>
<evidence type="ECO:0000256" key="5">
    <source>
        <dbReference type="ARBA" id="ARBA00022840"/>
    </source>
</evidence>
<dbReference type="GO" id="GO:0004765">
    <property type="term" value="F:shikimate kinase activity"/>
    <property type="evidence" value="ECO:0007669"/>
    <property type="project" value="UniProtKB-UniRule"/>
</dbReference>
<gene>
    <name evidence="7" type="primary">aroK</name>
    <name evidence="8" type="ORF">FKG94_03605</name>
</gene>
<evidence type="ECO:0000313" key="9">
    <source>
        <dbReference type="Proteomes" id="UP000319732"/>
    </source>
</evidence>
<proteinExistence type="inferred from homology"/>
<dbReference type="GO" id="GO:0009423">
    <property type="term" value="P:chorismate biosynthetic process"/>
    <property type="evidence" value="ECO:0007669"/>
    <property type="project" value="UniProtKB-UniRule"/>
</dbReference>
<feature type="binding site" evidence="7">
    <location>
        <position position="142"/>
    </location>
    <ligand>
        <name>substrate</name>
    </ligand>
</feature>
<organism evidence="8 9">
    <name type="scientific">Exilibacterium tricleocarpae</name>
    <dbReference type="NCBI Taxonomy" id="2591008"/>
    <lineage>
        <taxon>Bacteria</taxon>
        <taxon>Pseudomonadati</taxon>
        <taxon>Pseudomonadota</taxon>
        <taxon>Gammaproteobacteria</taxon>
        <taxon>Cellvibrionales</taxon>
        <taxon>Cellvibrionaceae</taxon>
        <taxon>Exilibacterium</taxon>
    </lineage>
</organism>
<comment type="subunit">
    <text evidence="7">Monomer.</text>
</comment>
<dbReference type="GO" id="GO:0009073">
    <property type="term" value="P:aromatic amino acid family biosynthetic process"/>
    <property type="evidence" value="ECO:0007669"/>
    <property type="project" value="UniProtKB-KW"/>
</dbReference>
<dbReference type="UniPathway" id="UPA00053">
    <property type="reaction ID" value="UER00088"/>
</dbReference>
<protein>
    <recommendedName>
        <fullName evidence="7">Shikimate kinase</fullName>
        <shortName evidence="7">SK</shortName>
        <ecNumber evidence="7">2.7.1.71</ecNumber>
    </recommendedName>
</protein>
<dbReference type="Proteomes" id="UP000319732">
    <property type="component" value="Unassembled WGS sequence"/>
</dbReference>
<dbReference type="PANTHER" id="PTHR21087:SF16">
    <property type="entry name" value="SHIKIMATE KINASE 1, CHLOROPLASTIC"/>
    <property type="match status" value="1"/>
</dbReference>
<dbReference type="PRINTS" id="PR01100">
    <property type="entry name" value="SHIKIMTKNASE"/>
</dbReference>
<dbReference type="HAMAP" id="MF_00109">
    <property type="entry name" value="Shikimate_kinase"/>
    <property type="match status" value="1"/>
</dbReference>
<dbReference type="EMBL" id="VHSG01000005">
    <property type="protein sequence ID" value="TQV84620.1"/>
    <property type="molecule type" value="Genomic_DNA"/>
</dbReference>
<keyword evidence="3 7" id="KW-0547">Nucleotide-binding</keyword>
<evidence type="ECO:0000313" key="8">
    <source>
        <dbReference type="EMBL" id="TQV84620.1"/>
    </source>
</evidence>
<comment type="caution">
    <text evidence="7">Lacks conserved residue(s) required for the propagation of feature annotation.</text>
</comment>
<comment type="cofactor">
    <cofactor evidence="7">
        <name>Mg(2+)</name>
        <dbReference type="ChEBI" id="CHEBI:18420"/>
    </cofactor>
    <text evidence="7">Binds 1 Mg(2+) ion per subunit.</text>
</comment>
<evidence type="ECO:0000256" key="2">
    <source>
        <dbReference type="ARBA" id="ARBA00022679"/>
    </source>
</evidence>
<dbReference type="InterPro" id="IPR031322">
    <property type="entry name" value="Shikimate/glucono_kinase"/>
</dbReference>
<evidence type="ECO:0000256" key="6">
    <source>
        <dbReference type="ARBA" id="ARBA00023141"/>
    </source>
</evidence>
<dbReference type="GO" id="GO:0000287">
    <property type="term" value="F:magnesium ion binding"/>
    <property type="evidence" value="ECO:0007669"/>
    <property type="project" value="UniProtKB-UniRule"/>
</dbReference>
<evidence type="ECO:0000256" key="3">
    <source>
        <dbReference type="ARBA" id="ARBA00022741"/>
    </source>
</evidence>
<keyword evidence="5 7" id="KW-0067">ATP-binding</keyword>